<organism evidence="2 3">
    <name type="scientific">Fonsecaea multimorphosa CBS 102226</name>
    <dbReference type="NCBI Taxonomy" id="1442371"/>
    <lineage>
        <taxon>Eukaryota</taxon>
        <taxon>Fungi</taxon>
        <taxon>Dikarya</taxon>
        <taxon>Ascomycota</taxon>
        <taxon>Pezizomycotina</taxon>
        <taxon>Eurotiomycetes</taxon>
        <taxon>Chaetothyriomycetidae</taxon>
        <taxon>Chaetothyriales</taxon>
        <taxon>Herpotrichiellaceae</taxon>
        <taxon>Fonsecaea</taxon>
    </lineage>
</organism>
<dbReference type="RefSeq" id="XP_016637386.1">
    <property type="nucleotide sequence ID" value="XM_016772247.1"/>
</dbReference>
<sequence>MPKATVTKPAALREARPYPQKQPANRTRTNQAYKSAARGNKGENPQWFRFLDLPPEIRLQIYERFAVVDEIVLPINPRTDVLAAMSRTIQLEKRSKSVQDVKKTRRSLQGVCRRITKEWTPIFFSTTTIVVNPSQYTAKDFGDIFMKTMADNKLKCISRLMYIDLLDTQRTSLRTGQGLASFLEALHDHLPRLTSLTKITYSAVFKRMINIPPTYIAFDYLDITGKLKLLEQQALCSTGSSFLKDWQSQWEIRYWRKECKFLELVFRREQSHIARAVEERPADEGAWQLWNLEITPTGLVMTGPSVTRECSIAHTEAALTAKENNEPTSKT</sequence>
<evidence type="ECO:0008006" key="4">
    <source>
        <dbReference type="Google" id="ProtNLM"/>
    </source>
</evidence>
<dbReference type="InterPro" id="IPR038883">
    <property type="entry name" value="AN11006-like"/>
</dbReference>
<dbReference type="GeneID" id="27707477"/>
<gene>
    <name evidence="2" type="ORF">Z520_01731</name>
</gene>
<evidence type="ECO:0000313" key="3">
    <source>
        <dbReference type="Proteomes" id="UP000053411"/>
    </source>
</evidence>
<dbReference type="Proteomes" id="UP000053411">
    <property type="component" value="Unassembled WGS sequence"/>
</dbReference>
<protein>
    <recommendedName>
        <fullName evidence="4">F-box domain-containing protein</fullName>
    </recommendedName>
</protein>
<dbReference type="AlphaFoldDB" id="A0A0D2L2J7"/>
<accession>A0A0D2L2J7</accession>
<dbReference type="PANTHER" id="PTHR42085">
    <property type="entry name" value="F-BOX DOMAIN-CONTAINING PROTEIN"/>
    <property type="match status" value="1"/>
</dbReference>
<evidence type="ECO:0000313" key="2">
    <source>
        <dbReference type="EMBL" id="KIY03264.1"/>
    </source>
</evidence>
<keyword evidence="3" id="KW-1185">Reference proteome</keyword>
<dbReference type="PANTHER" id="PTHR42085:SF2">
    <property type="entry name" value="F-BOX DOMAIN-CONTAINING PROTEIN"/>
    <property type="match status" value="1"/>
</dbReference>
<evidence type="ECO:0000256" key="1">
    <source>
        <dbReference type="SAM" id="MobiDB-lite"/>
    </source>
</evidence>
<name>A0A0D2L2J7_9EURO</name>
<dbReference type="EMBL" id="KN848063">
    <property type="protein sequence ID" value="KIY03264.1"/>
    <property type="molecule type" value="Genomic_DNA"/>
</dbReference>
<feature type="compositionally biased region" description="Polar residues" evidence="1">
    <location>
        <begin position="22"/>
        <end position="33"/>
    </location>
</feature>
<dbReference type="VEuPathDB" id="FungiDB:Z520_01731"/>
<dbReference type="OrthoDB" id="4121224at2759"/>
<proteinExistence type="predicted"/>
<reference evidence="2 3" key="1">
    <citation type="submission" date="2015-01" db="EMBL/GenBank/DDBJ databases">
        <title>The Genome Sequence of Fonsecaea multimorphosa CBS 102226.</title>
        <authorList>
            <consortium name="The Broad Institute Genomics Platform"/>
            <person name="Cuomo C."/>
            <person name="de Hoog S."/>
            <person name="Gorbushina A."/>
            <person name="Stielow B."/>
            <person name="Teixiera M."/>
            <person name="Abouelleil A."/>
            <person name="Chapman S.B."/>
            <person name="Priest M."/>
            <person name="Young S.K."/>
            <person name="Wortman J."/>
            <person name="Nusbaum C."/>
            <person name="Birren B."/>
        </authorList>
    </citation>
    <scope>NUCLEOTIDE SEQUENCE [LARGE SCALE GENOMIC DNA]</scope>
    <source>
        <strain evidence="2 3">CBS 102226</strain>
    </source>
</reference>
<feature type="region of interest" description="Disordered" evidence="1">
    <location>
        <begin position="1"/>
        <end position="40"/>
    </location>
</feature>